<evidence type="ECO:0000313" key="2">
    <source>
        <dbReference type="Proteomes" id="UP000192276"/>
    </source>
</evidence>
<name>A0A1V9FKU7_9BACT</name>
<evidence type="ECO:0000313" key="1">
    <source>
        <dbReference type="EMBL" id="OQP58901.1"/>
    </source>
</evidence>
<dbReference type="EMBL" id="LWBP01000186">
    <property type="protein sequence ID" value="OQP58901.1"/>
    <property type="molecule type" value="Genomic_DNA"/>
</dbReference>
<reference evidence="2" key="1">
    <citation type="submission" date="2016-04" db="EMBL/GenBank/DDBJ databases">
        <authorList>
            <person name="Chen L."/>
            <person name="Zhuang W."/>
            <person name="Wang G."/>
        </authorList>
    </citation>
    <scope>NUCLEOTIDE SEQUENCE [LARGE SCALE GENOMIC DNA]</scope>
    <source>
        <strain evidence="2">208</strain>
    </source>
</reference>
<keyword evidence="2" id="KW-1185">Reference proteome</keyword>
<evidence type="ECO:0008006" key="3">
    <source>
        <dbReference type="Google" id="ProtNLM"/>
    </source>
</evidence>
<dbReference type="RefSeq" id="WP_081164801.1">
    <property type="nucleotide sequence ID" value="NZ_LWBP01000186.1"/>
</dbReference>
<dbReference type="Proteomes" id="UP000192276">
    <property type="component" value="Unassembled WGS sequence"/>
</dbReference>
<dbReference type="AlphaFoldDB" id="A0A1V9FKU7"/>
<organism evidence="1 2">
    <name type="scientific">Niastella populi</name>
    <dbReference type="NCBI Taxonomy" id="550983"/>
    <lineage>
        <taxon>Bacteria</taxon>
        <taxon>Pseudomonadati</taxon>
        <taxon>Bacteroidota</taxon>
        <taxon>Chitinophagia</taxon>
        <taxon>Chitinophagales</taxon>
        <taxon>Chitinophagaceae</taxon>
        <taxon>Niastella</taxon>
    </lineage>
</organism>
<accession>A0A1V9FKU7</accession>
<protein>
    <recommendedName>
        <fullName evidence="3">ABM domain-containing protein</fullName>
    </recommendedName>
</protein>
<sequence length="74" mass="8230">MKIVKVTYTVNPGVVAANRENVKKFVNDIRALNNSAIRYIGYLAGDGKTFIHIGAFDNDEAQKQLPDLPSFKSF</sequence>
<dbReference type="OrthoDB" id="8481042at2"/>
<gene>
    <name evidence="1" type="ORF">A4R26_22235</name>
</gene>
<proteinExistence type="predicted"/>
<comment type="caution">
    <text evidence="1">The sequence shown here is derived from an EMBL/GenBank/DDBJ whole genome shotgun (WGS) entry which is preliminary data.</text>
</comment>